<dbReference type="NCBIfam" id="TIGR03790">
    <property type="entry name" value="TIGR03790 family protein"/>
    <property type="match status" value="1"/>
</dbReference>
<dbReference type="Proteomes" id="UP001143362">
    <property type="component" value="Unassembled WGS sequence"/>
</dbReference>
<accession>A0ABT3TE73</accession>
<reference evidence="1" key="1">
    <citation type="submission" date="2019-02" db="EMBL/GenBank/DDBJ databases">
        <authorList>
            <person name="Li S.-H."/>
        </authorList>
    </citation>
    <scope>NUCLEOTIDE SEQUENCE</scope>
    <source>
        <strain evidence="1">IMCC14734</strain>
    </source>
</reference>
<organism evidence="1 2">
    <name type="scientific">Candidatus Litorirhabdus singularis</name>
    <dbReference type="NCBI Taxonomy" id="2518993"/>
    <lineage>
        <taxon>Bacteria</taxon>
        <taxon>Pseudomonadati</taxon>
        <taxon>Pseudomonadota</taxon>
        <taxon>Gammaproteobacteria</taxon>
        <taxon>Cellvibrionales</taxon>
        <taxon>Halieaceae</taxon>
        <taxon>Candidatus Litorirhabdus</taxon>
    </lineage>
</organism>
<dbReference type="InterPro" id="IPR022265">
    <property type="entry name" value="CHP03790"/>
</dbReference>
<dbReference type="EMBL" id="SHNN01000001">
    <property type="protein sequence ID" value="MCX2980608.1"/>
    <property type="molecule type" value="Genomic_DNA"/>
</dbReference>
<keyword evidence="2" id="KW-1185">Reference proteome</keyword>
<comment type="caution">
    <text evidence="1">The sequence shown here is derived from an EMBL/GenBank/DDBJ whole genome shotgun (WGS) entry which is preliminary data.</text>
</comment>
<gene>
    <name evidence="1" type="ORF">EYC98_06930</name>
</gene>
<sequence length="343" mass="37514">MSHAASAAITNANLALLVNDNDPQSVAVAKYYQESRLIPDENIIRLSFDHQKPSMSAAAFTKLREQVESKVPDEVQAYALTWTKPYKVACMSITSAFALGFDKAYCAQGCKTTRRLPYYGSSSGHPHRDFGIRPTMMLAGKDSNDVLQLIDRGVGADSSRPKGRAYLVSTPDKNRNVRAKIYPLIVSRMQDVVDIEVVQANYIQNKNDVLFYFTGLKNVRGLESNTYLPGAVADHLTSSGGALFGERQMSAMKWLEAGATGSYGTVTEPCNFPGKFPNPAILMHRYIGGDTLIEAYWKSVSMPGQGIFIGEPLASPFKGCRLRNGPTGKLVFEDIHAEPSCGP</sequence>
<name>A0ABT3TE73_9GAMM</name>
<protein>
    <submittedName>
        <fullName evidence="1">TIGR03790 family protein</fullName>
    </submittedName>
</protein>
<evidence type="ECO:0000313" key="2">
    <source>
        <dbReference type="Proteomes" id="UP001143362"/>
    </source>
</evidence>
<evidence type="ECO:0000313" key="1">
    <source>
        <dbReference type="EMBL" id="MCX2980608.1"/>
    </source>
</evidence>
<proteinExistence type="predicted"/>